<evidence type="ECO:0000313" key="1">
    <source>
        <dbReference type="EMBL" id="GAA2176027.1"/>
    </source>
</evidence>
<reference evidence="1 2" key="1">
    <citation type="journal article" date="2019" name="Int. J. Syst. Evol. Microbiol.">
        <title>The Global Catalogue of Microorganisms (GCM) 10K type strain sequencing project: providing services to taxonomists for standard genome sequencing and annotation.</title>
        <authorList>
            <consortium name="The Broad Institute Genomics Platform"/>
            <consortium name="The Broad Institute Genome Sequencing Center for Infectious Disease"/>
            <person name="Wu L."/>
            <person name="Ma J."/>
        </authorList>
    </citation>
    <scope>NUCLEOTIDE SEQUENCE [LARGE SCALE GENOMIC DNA]</scope>
    <source>
        <strain evidence="1 2">JCM 16026</strain>
    </source>
</reference>
<keyword evidence="2" id="KW-1185">Reference proteome</keyword>
<accession>A0ABN3AXE2</accession>
<proteinExistence type="predicted"/>
<evidence type="ECO:0000313" key="2">
    <source>
        <dbReference type="Proteomes" id="UP001501599"/>
    </source>
</evidence>
<sequence>MTRTPRIDPMRLEGPQAELYERYATGTRAAPGSDFSLVTADGQLTGPPAAWMLEARLGLVLERLGQHVRFELTLTPREREIAILLVAEHEDSDFERYAHHRAAVRAGLSLEEIADLAAEAFAPRDAREGTLVHLVRTLLTGESLSDLDWRRTTDALGSTAAFEVVTLVGYYRMMALQLRAFAILPPPSSAPAASTAETVSGNVQNAD</sequence>
<evidence type="ECO:0008006" key="3">
    <source>
        <dbReference type="Google" id="ProtNLM"/>
    </source>
</evidence>
<dbReference type="Gene3D" id="1.20.1290.10">
    <property type="entry name" value="AhpD-like"/>
    <property type="match status" value="1"/>
</dbReference>
<gene>
    <name evidence="1" type="ORF">GCM10009846_28220</name>
</gene>
<name>A0ABN3AXE2_9MICO</name>
<dbReference type="EMBL" id="BAAAQT010000008">
    <property type="protein sequence ID" value="GAA2176027.1"/>
    <property type="molecule type" value="Genomic_DNA"/>
</dbReference>
<dbReference type="SUPFAM" id="SSF69118">
    <property type="entry name" value="AhpD-like"/>
    <property type="match status" value="1"/>
</dbReference>
<dbReference type="PANTHER" id="PTHR34846:SF11">
    <property type="entry name" value="4-CARBOXYMUCONOLACTONE DECARBOXYLASE FAMILY PROTEIN (AFU_ORTHOLOGUE AFUA_6G11590)"/>
    <property type="match status" value="1"/>
</dbReference>
<dbReference type="Proteomes" id="UP001501599">
    <property type="component" value="Unassembled WGS sequence"/>
</dbReference>
<dbReference type="PANTHER" id="PTHR34846">
    <property type="entry name" value="4-CARBOXYMUCONOLACTONE DECARBOXYLASE FAMILY PROTEIN (AFU_ORTHOLOGUE AFUA_6G11590)"/>
    <property type="match status" value="1"/>
</dbReference>
<organism evidence="1 2">
    <name type="scientific">Agrococcus versicolor</name>
    <dbReference type="NCBI Taxonomy" id="501482"/>
    <lineage>
        <taxon>Bacteria</taxon>
        <taxon>Bacillati</taxon>
        <taxon>Actinomycetota</taxon>
        <taxon>Actinomycetes</taxon>
        <taxon>Micrococcales</taxon>
        <taxon>Microbacteriaceae</taxon>
        <taxon>Agrococcus</taxon>
    </lineage>
</organism>
<dbReference type="InterPro" id="IPR029032">
    <property type="entry name" value="AhpD-like"/>
</dbReference>
<comment type="caution">
    <text evidence="1">The sequence shown here is derived from an EMBL/GenBank/DDBJ whole genome shotgun (WGS) entry which is preliminary data.</text>
</comment>
<protein>
    <recommendedName>
        <fullName evidence="3">Carboxymuconolactone decarboxylase family protein</fullName>
    </recommendedName>
</protein>